<reference evidence="4" key="2">
    <citation type="submission" date="2025-09" db="UniProtKB">
        <authorList>
            <consortium name="Ensembl"/>
        </authorList>
    </citation>
    <scope>IDENTIFICATION</scope>
</reference>
<dbReference type="GO" id="GO:0008569">
    <property type="term" value="F:minus-end-directed microtubule motor activity"/>
    <property type="evidence" value="ECO:0007669"/>
    <property type="project" value="InterPro"/>
</dbReference>
<dbReference type="InterPro" id="IPR042219">
    <property type="entry name" value="AAA_lid_11_sf"/>
</dbReference>
<dbReference type="Proteomes" id="UP000472260">
    <property type="component" value="Unassembled WGS sequence"/>
</dbReference>
<dbReference type="InterPro" id="IPR026983">
    <property type="entry name" value="DHC"/>
</dbReference>
<evidence type="ECO:0000259" key="3">
    <source>
        <dbReference type="Pfam" id="PF18199"/>
    </source>
</evidence>
<accession>A0A671KAM8</accession>
<dbReference type="Pfam" id="PF18199">
    <property type="entry name" value="Dynein_C"/>
    <property type="match status" value="1"/>
</dbReference>
<dbReference type="Ensembl" id="ENSSANT00000004801.1">
    <property type="protein sequence ID" value="ENSSANP00000004465.1"/>
    <property type="gene ID" value="ENSSANG00000002421.1"/>
</dbReference>
<dbReference type="Pfam" id="PF03028">
    <property type="entry name" value="Dynein_heavy"/>
    <property type="match status" value="1"/>
</dbReference>
<dbReference type="GO" id="GO:0007018">
    <property type="term" value="P:microtubule-based movement"/>
    <property type="evidence" value="ECO:0007669"/>
    <property type="project" value="InterPro"/>
</dbReference>
<evidence type="ECO:0000259" key="1">
    <source>
        <dbReference type="Pfam" id="PF03028"/>
    </source>
</evidence>
<proteinExistence type="predicted"/>
<dbReference type="AlphaFoldDB" id="A0A671KAM8"/>
<dbReference type="FunFam" id="1.20.1270.280:FF:000007">
    <property type="entry name" value="dynein heavy chain 2, axonemal"/>
    <property type="match status" value="1"/>
</dbReference>
<dbReference type="Gene3D" id="1.20.1270.280">
    <property type="match status" value="1"/>
</dbReference>
<dbReference type="PANTHER" id="PTHR22878">
    <property type="entry name" value="DYNEIN HEAVY CHAIN 6, AXONEMAL-LIKE-RELATED"/>
    <property type="match status" value="1"/>
</dbReference>
<sequence>CRNELWVHRVALVRCSRQKLKTFQAPMQASANQIALCKYPGADIIGCSWLIVTSLSLSWMCELDKLVDDLQVQECHPYFRLWLSSSPHPEYPIAILQTGIILSLPGSCAVRGCCCTVSCSSLSFFHSVILERKKFLQLGWNIVYSFNDSDFEVSENLLSLYLDEYEEIPWDALKFLIAGINYGGHVTDDLDRRLLATYINQYFCPALFVCVYRVSSLVHYYVPRDGPQSSYMDFIGQLPALEHPELFGQHPNADIASQITEARTLFHTLLSLHPQVTSTDVLKLSADVLQKIPAEIDYESTRKLLKDDLSPLNVVLLQEIQRYNVLLHTIRSVCESITKDIKGLVVMSSSLEETFHYIHDARAYPSLKPLASWTRDLCQRVEQFARWVETAHPPVLFWLSGFTFPTGFLTAVLQSSARQNNVSVDTLSWEFTVNTMDDKNLLFPPKDGVLIQGLYLEGAGWDKKASCLVEAEPLQLVCPIGSPRVSTQSGGSGRPSFVVAVDLKSGAVPYDHWIKRGTALLMSLDN</sequence>
<feature type="domain" description="Dynein heavy chain C-terminal" evidence="3">
    <location>
        <begin position="260"/>
        <end position="480"/>
    </location>
</feature>
<feature type="domain" description="Dynein heavy chain region D6 P-loop" evidence="1">
    <location>
        <begin position="55"/>
        <end position="101"/>
    </location>
</feature>
<dbReference type="GO" id="GO:0030286">
    <property type="term" value="C:dynein complex"/>
    <property type="evidence" value="ECO:0007669"/>
    <property type="project" value="InterPro"/>
</dbReference>
<dbReference type="GO" id="GO:0045505">
    <property type="term" value="F:dynein intermediate chain binding"/>
    <property type="evidence" value="ECO:0007669"/>
    <property type="project" value="InterPro"/>
</dbReference>
<evidence type="ECO:0000313" key="5">
    <source>
        <dbReference type="Proteomes" id="UP000472260"/>
    </source>
</evidence>
<protein>
    <recommendedName>
        <fullName evidence="6">Dynein heavy chain C-terminal domain-containing protein</fullName>
    </recommendedName>
</protein>
<dbReference type="Gene3D" id="3.10.490.20">
    <property type="match status" value="1"/>
</dbReference>
<organism evidence="4 5">
    <name type="scientific">Sinocyclocheilus anshuiensis</name>
    <dbReference type="NCBI Taxonomy" id="1608454"/>
    <lineage>
        <taxon>Eukaryota</taxon>
        <taxon>Metazoa</taxon>
        <taxon>Chordata</taxon>
        <taxon>Craniata</taxon>
        <taxon>Vertebrata</taxon>
        <taxon>Euteleostomi</taxon>
        <taxon>Actinopterygii</taxon>
        <taxon>Neopterygii</taxon>
        <taxon>Teleostei</taxon>
        <taxon>Ostariophysi</taxon>
        <taxon>Cypriniformes</taxon>
        <taxon>Cyprinidae</taxon>
        <taxon>Cyprininae</taxon>
        <taxon>Sinocyclocheilus</taxon>
    </lineage>
</organism>
<dbReference type="GO" id="GO:0051959">
    <property type="term" value="F:dynein light intermediate chain binding"/>
    <property type="evidence" value="ECO:0007669"/>
    <property type="project" value="InterPro"/>
</dbReference>
<feature type="domain" description="Dynein heavy chain AAA lid" evidence="2">
    <location>
        <begin position="121"/>
        <end position="253"/>
    </location>
</feature>
<keyword evidence="5" id="KW-1185">Reference proteome</keyword>
<dbReference type="InterPro" id="IPR041228">
    <property type="entry name" value="Dynein_C"/>
</dbReference>
<dbReference type="InterPro" id="IPR043160">
    <property type="entry name" value="Dynein_C_barrel"/>
</dbReference>
<dbReference type="Pfam" id="PF18198">
    <property type="entry name" value="AAA_lid_11"/>
    <property type="match status" value="1"/>
</dbReference>
<dbReference type="Gene3D" id="3.40.50.300">
    <property type="entry name" value="P-loop containing nucleotide triphosphate hydrolases"/>
    <property type="match status" value="1"/>
</dbReference>
<evidence type="ECO:0000259" key="2">
    <source>
        <dbReference type="Pfam" id="PF18198"/>
    </source>
</evidence>
<dbReference type="PANTHER" id="PTHR22878:SF68">
    <property type="entry name" value="DYNEIN HEAVY CHAIN 6, AXONEMAL-LIKE"/>
    <property type="match status" value="1"/>
</dbReference>
<name>A0A671KAM8_9TELE</name>
<dbReference type="InterPro" id="IPR027417">
    <property type="entry name" value="P-loop_NTPase"/>
</dbReference>
<dbReference type="Gene3D" id="1.10.8.720">
    <property type="entry name" value="Region D6 of dynein motor"/>
    <property type="match status" value="1"/>
</dbReference>
<dbReference type="InterPro" id="IPR041658">
    <property type="entry name" value="AAA_lid_11"/>
</dbReference>
<dbReference type="InterPro" id="IPR004273">
    <property type="entry name" value="Dynein_heavy_D6_P-loop"/>
</dbReference>
<reference evidence="4" key="1">
    <citation type="submission" date="2025-08" db="UniProtKB">
        <authorList>
            <consortium name="Ensembl"/>
        </authorList>
    </citation>
    <scope>IDENTIFICATION</scope>
</reference>
<evidence type="ECO:0008006" key="6">
    <source>
        <dbReference type="Google" id="ProtNLM"/>
    </source>
</evidence>
<evidence type="ECO:0000313" key="4">
    <source>
        <dbReference type="Ensembl" id="ENSSANP00000004465.1"/>
    </source>
</evidence>